<feature type="compositionally biased region" description="Low complexity" evidence="4">
    <location>
        <begin position="10"/>
        <end position="20"/>
    </location>
</feature>
<feature type="region of interest" description="Disordered" evidence="4">
    <location>
        <begin position="49"/>
        <end position="71"/>
    </location>
</feature>
<reference evidence="7" key="1">
    <citation type="submission" date="2025-08" db="UniProtKB">
        <authorList>
            <consortium name="RefSeq"/>
        </authorList>
    </citation>
    <scope>IDENTIFICATION</scope>
    <source>
        <tissue evidence="7">Fruit stalk</tissue>
    </source>
</reference>
<feature type="region of interest" description="Disordered" evidence="4">
    <location>
        <begin position="1"/>
        <end position="20"/>
    </location>
</feature>
<dbReference type="OrthoDB" id="153872at2759"/>
<evidence type="ECO:0000256" key="2">
    <source>
        <dbReference type="ARBA" id="ARBA00023242"/>
    </source>
</evidence>
<protein>
    <submittedName>
        <fullName evidence="7">Zinc finger protein CONSTANS-LIKE 2-like</fullName>
    </submittedName>
</protein>
<sequence length="239" mass="26980">MFGHPTFPRSSSEFLSDSLPSPEDIITSPLNFPLRSLTQLTVAESSDSVSDAFHSGSGSGSYNSPSFCTRTGKPSLMQRSVSSHSLQFQKNGLHSHFASSLNEFIDSDSGPVRRVFSTGDLDQGQQSHRRSESPLSSESNAIIEGMSRACRYSPEEKKERIERYRSKRNLRNFNKKIKYACRKTLADSRPRIRGRFARNEEIEKNPQVEWSNVGGEEEEEDEENWIHFLDSLSANLINP</sequence>
<keyword evidence="2 3" id="KW-0539">Nucleus</keyword>
<evidence type="ECO:0000256" key="1">
    <source>
        <dbReference type="ARBA" id="ARBA00004123"/>
    </source>
</evidence>
<evidence type="ECO:0000313" key="7">
    <source>
        <dbReference type="RefSeq" id="XP_022731278.1"/>
    </source>
</evidence>
<evidence type="ECO:0000259" key="5">
    <source>
        <dbReference type="PROSITE" id="PS51017"/>
    </source>
</evidence>
<gene>
    <name evidence="7" type="primary">LOC111285892</name>
</gene>
<dbReference type="AlphaFoldDB" id="A0A6P5XSR5"/>
<dbReference type="GO" id="GO:0005634">
    <property type="term" value="C:nucleus"/>
    <property type="evidence" value="ECO:0007669"/>
    <property type="project" value="UniProtKB-SubCell"/>
</dbReference>
<feature type="region of interest" description="Disordered" evidence="4">
    <location>
        <begin position="115"/>
        <end position="149"/>
    </location>
</feature>
<comment type="subcellular location">
    <subcellularLocation>
        <location evidence="1 3">Nucleus</location>
    </subcellularLocation>
</comment>
<name>A0A6P5XSR5_DURZI</name>
<dbReference type="PANTHER" id="PTHR31319:SF114">
    <property type="entry name" value="OS12G0262400 PROTEIN"/>
    <property type="match status" value="1"/>
</dbReference>
<dbReference type="GO" id="GO:0009909">
    <property type="term" value="P:regulation of flower development"/>
    <property type="evidence" value="ECO:0007669"/>
    <property type="project" value="InterPro"/>
</dbReference>
<evidence type="ECO:0000256" key="4">
    <source>
        <dbReference type="SAM" id="MobiDB-lite"/>
    </source>
</evidence>
<proteinExistence type="predicted"/>
<dbReference type="Proteomes" id="UP000515121">
    <property type="component" value="Unplaced"/>
</dbReference>
<dbReference type="GeneID" id="111285892"/>
<feature type="domain" description="CCT" evidence="5">
    <location>
        <begin position="157"/>
        <end position="199"/>
    </location>
</feature>
<accession>A0A6P5XSR5</accession>
<dbReference type="PANTHER" id="PTHR31319">
    <property type="entry name" value="ZINC FINGER PROTEIN CONSTANS-LIKE 4"/>
    <property type="match status" value="1"/>
</dbReference>
<keyword evidence="6" id="KW-1185">Reference proteome</keyword>
<dbReference type="InterPro" id="IPR045281">
    <property type="entry name" value="CONSTANS-like"/>
</dbReference>
<evidence type="ECO:0000256" key="3">
    <source>
        <dbReference type="PROSITE-ProRule" id="PRU00357"/>
    </source>
</evidence>
<organism evidence="6 7">
    <name type="scientific">Durio zibethinus</name>
    <name type="common">Durian</name>
    <dbReference type="NCBI Taxonomy" id="66656"/>
    <lineage>
        <taxon>Eukaryota</taxon>
        <taxon>Viridiplantae</taxon>
        <taxon>Streptophyta</taxon>
        <taxon>Embryophyta</taxon>
        <taxon>Tracheophyta</taxon>
        <taxon>Spermatophyta</taxon>
        <taxon>Magnoliopsida</taxon>
        <taxon>eudicotyledons</taxon>
        <taxon>Gunneridae</taxon>
        <taxon>Pentapetalae</taxon>
        <taxon>rosids</taxon>
        <taxon>malvids</taxon>
        <taxon>Malvales</taxon>
        <taxon>Malvaceae</taxon>
        <taxon>Helicteroideae</taxon>
        <taxon>Durio</taxon>
    </lineage>
</organism>
<dbReference type="GO" id="GO:0003700">
    <property type="term" value="F:DNA-binding transcription factor activity"/>
    <property type="evidence" value="ECO:0007669"/>
    <property type="project" value="TreeGrafter"/>
</dbReference>
<dbReference type="RefSeq" id="XP_022731278.1">
    <property type="nucleotide sequence ID" value="XM_022875543.1"/>
</dbReference>
<dbReference type="InterPro" id="IPR010402">
    <property type="entry name" value="CCT_domain"/>
</dbReference>
<dbReference type="PROSITE" id="PS51017">
    <property type="entry name" value="CCT"/>
    <property type="match status" value="1"/>
</dbReference>
<dbReference type="Pfam" id="PF06203">
    <property type="entry name" value="CCT"/>
    <property type="match status" value="1"/>
</dbReference>
<evidence type="ECO:0000313" key="6">
    <source>
        <dbReference type="Proteomes" id="UP000515121"/>
    </source>
</evidence>
<dbReference type="KEGG" id="dzi:111285892"/>